<evidence type="ECO:0000313" key="2">
    <source>
        <dbReference type="Proteomes" id="UP001054945"/>
    </source>
</evidence>
<keyword evidence="2" id="KW-1185">Reference proteome</keyword>
<reference evidence="1 2" key="1">
    <citation type="submission" date="2021-06" db="EMBL/GenBank/DDBJ databases">
        <title>Caerostris extrusa draft genome.</title>
        <authorList>
            <person name="Kono N."/>
            <person name="Arakawa K."/>
        </authorList>
    </citation>
    <scope>NUCLEOTIDE SEQUENCE [LARGE SCALE GENOMIC DNA]</scope>
</reference>
<comment type="caution">
    <text evidence="1">The sequence shown here is derived from an EMBL/GenBank/DDBJ whole genome shotgun (WGS) entry which is preliminary data.</text>
</comment>
<dbReference type="Proteomes" id="UP001054945">
    <property type="component" value="Unassembled WGS sequence"/>
</dbReference>
<name>A0AAV4TIF9_CAEEX</name>
<evidence type="ECO:0000313" key="1">
    <source>
        <dbReference type="EMBL" id="GIY45187.1"/>
    </source>
</evidence>
<accession>A0AAV4TIF9</accession>
<dbReference type="AlphaFoldDB" id="A0AAV4TIF9"/>
<gene>
    <name evidence="1" type="ORF">CEXT_498521</name>
</gene>
<dbReference type="EMBL" id="BPLR01011243">
    <property type="protein sequence ID" value="GIY45187.1"/>
    <property type="molecule type" value="Genomic_DNA"/>
</dbReference>
<proteinExistence type="predicted"/>
<organism evidence="1 2">
    <name type="scientific">Caerostris extrusa</name>
    <name type="common">Bark spider</name>
    <name type="synonym">Caerostris bankana</name>
    <dbReference type="NCBI Taxonomy" id="172846"/>
    <lineage>
        <taxon>Eukaryota</taxon>
        <taxon>Metazoa</taxon>
        <taxon>Ecdysozoa</taxon>
        <taxon>Arthropoda</taxon>
        <taxon>Chelicerata</taxon>
        <taxon>Arachnida</taxon>
        <taxon>Araneae</taxon>
        <taxon>Araneomorphae</taxon>
        <taxon>Entelegynae</taxon>
        <taxon>Araneoidea</taxon>
        <taxon>Araneidae</taxon>
        <taxon>Caerostris</taxon>
    </lineage>
</organism>
<sequence>MLLSDFAERSPSFFPEIELRQLDGDLPSIYSRSESETVSKGLMEKSPRASRASLLCCCDYGYNETLHKAENRLFHSILYQKEPLVFSLWNTKEPFLHPSRYQQVTHYLFSPFEPQWIRKCSKHSSRISEQGFETIVANDTSQPKSPN</sequence>
<protein>
    <submittedName>
        <fullName evidence="1">Uncharacterized protein</fullName>
    </submittedName>
</protein>